<dbReference type="Gene3D" id="3.50.50.60">
    <property type="entry name" value="FAD/NAD(P)-binding domain"/>
    <property type="match status" value="1"/>
</dbReference>
<dbReference type="OrthoDB" id="4211at2759"/>
<dbReference type="OMA" id="YANFQSM"/>
<dbReference type="AlphaFoldDB" id="A0A1Y1HH77"/>
<feature type="compositionally biased region" description="Low complexity" evidence="1">
    <location>
        <begin position="17"/>
        <end position="31"/>
    </location>
</feature>
<keyword evidence="3" id="KW-1185">Reference proteome</keyword>
<dbReference type="PANTHER" id="PTHR32098">
    <property type="entry name" value="LYCOPENE BETA/EPSILON CYCLASE PROTEIN"/>
    <property type="match status" value="1"/>
</dbReference>
<accession>A0A1Y1HH77</accession>
<sequence length="598" mass="65826">MGVHKIPEQPSLSCGQRGSPRRSTGPRSAASIVSEPAPPAPEDLDSQSLTQRIMEATEGRDSQTGGAGGAVSYAALKRADQNWARIRTMKTGREAGPAPETVKERRGSWRDVGTSGQENLGVYDVVVCGGTLGVFLATALQLRGKRVAIVERGVLMGRAQEWNISKQEMQSLVEMGVLTQEEVEDSISIEFNPGRCGFYNGTQILVNDVLNLGVSPAKLIESAKRRFVERGGVLLEKTGLENVDVFADGAVLNLGEKKLVAKLVIDAMGHASPIVRQLRWGRKPDGVCLVVGACARGFPEETNTGGDVILTNAPATRKGRSPLQYFWEAFPAGSGPGDRTTYMFTYLDAHPDRPSLESLLEDYWQLMPKYQGVKLENLEFLRVLFGCFPTYRSSPLQPGFDRVLQIGDASGIQSPLSFGGFGAITRHIGRLTDGISDALDADLLKKRDLALLNPYQPNLSGAWLLQKSMSYEVGSNPPPNFINELLSVNFGCMQRLGEPILRPFLQDVTQFVPLALTMGAMMVTRPLLLPTILRQVGLIPLVDWLRHFVGLAVYSLAHKLFAPLVRWLLPRLSLAQRYRWKRRLEAWEYGSGLDYRLH</sequence>
<dbReference type="STRING" id="105231.A0A1Y1HH77"/>
<feature type="region of interest" description="Disordered" evidence="1">
    <location>
        <begin position="1"/>
        <end position="48"/>
    </location>
</feature>
<evidence type="ECO:0000313" key="3">
    <source>
        <dbReference type="Proteomes" id="UP000054558"/>
    </source>
</evidence>
<proteinExistence type="predicted"/>
<evidence type="ECO:0000313" key="2">
    <source>
        <dbReference type="EMBL" id="GAQ77784.1"/>
    </source>
</evidence>
<evidence type="ECO:0000256" key="1">
    <source>
        <dbReference type="SAM" id="MobiDB-lite"/>
    </source>
</evidence>
<name>A0A1Y1HH77_KLENI</name>
<dbReference type="EMBL" id="DF236952">
    <property type="protein sequence ID" value="GAQ77784.1"/>
    <property type="molecule type" value="Genomic_DNA"/>
</dbReference>
<dbReference type="Proteomes" id="UP000054558">
    <property type="component" value="Unassembled WGS sequence"/>
</dbReference>
<dbReference type="SUPFAM" id="SSF51905">
    <property type="entry name" value="FAD/NAD(P)-binding domain"/>
    <property type="match status" value="1"/>
</dbReference>
<dbReference type="PANTHER" id="PTHR32098:SF5">
    <property type="entry name" value="LYCOPENE BETA_EPSILON CYCLASE PROTEIN"/>
    <property type="match status" value="1"/>
</dbReference>
<dbReference type="InterPro" id="IPR036188">
    <property type="entry name" value="FAD/NAD-bd_sf"/>
</dbReference>
<evidence type="ECO:0008006" key="4">
    <source>
        <dbReference type="Google" id="ProtNLM"/>
    </source>
</evidence>
<protein>
    <recommendedName>
        <fullName evidence="4">Lycopene beta-cyclase</fullName>
    </recommendedName>
</protein>
<gene>
    <name evidence="2" type="ORF">KFL_000030600</name>
</gene>
<organism evidence="2 3">
    <name type="scientific">Klebsormidium nitens</name>
    <name type="common">Green alga</name>
    <name type="synonym">Ulothrix nitens</name>
    <dbReference type="NCBI Taxonomy" id="105231"/>
    <lineage>
        <taxon>Eukaryota</taxon>
        <taxon>Viridiplantae</taxon>
        <taxon>Streptophyta</taxon>
        <taxon>Klebsormidiophyceae</taxon>
        <taxon>Klebsormidiales</taxon>
        <taxon>Klebsormidiaceae</taxon>
        <taxon>Klebsormidium</taxon>
    </lineage>
</organism>
<reference evidence="2 3" key="1">
    <citation type="journal article" date="2014" name="Nat. Commun.">
        <title>Klebsormidium flaccidum genome reveals primary factors for plant terrestrial adaptation.</title>
        <authorList>
            <person name="Hori K."/>
            <person name="Maruyama F."/>
            <person name="Fujisawa T."/>
            <person name="Togashi T."/>
            <person name="Yamamoto N."/>
            <person name="Seo M."/>
            <person name="Sato S."/>
            <person name="Yamada T."/>
            <person name="Mori H."/>
            <person name="Tajima N."/>
            <person name="Moriyama T."/>
            <person name="Ikeuchi M."/>
            <person name="Watanabe M."/>
            <person name="Wada H."/>
            <person name="Kobayashi K."/>
            <person name="Saito M."/>
            <person name="Masuda T."/>
            <person name="Sasaki-Sekimoto Y."/>
            <person name="Mashiguchi K."/>
            <person name="Awai K."/>
            <person name="Shimojima M."/>
            <person name="Masuda S."/>
            <person name="Iwai M."/>
            <person name="Nobusawa T."/>
            <person name="Narise T."/>
            <person name="Kondo S."/>
            <person name="Saito H."/>
            <person name="Sato R."/>
            <person name="Murakawa M."/>
            <person name="Ihara Y."/>
            <person name="Oshima-Yamada Y."/>
            <person name="Ohtaka K."/>
            <person name="Satoh M."/>
            <person name="Sonobe K."/>
            <person name="Ishii M."/>
            <person name="Ohtani R."/>
            <person name="Kanamori-Sato M."/>
            <person name="Honoki R."/>
            <person name="Miyazaki D."/>
            <person name="Mochizuki H."/>
            <person name="Umetsu J."/>
            <person name="Higashi K."/>
            <person name="Shibata D."/>
            <person name="Kamiya Y."/>
            <person name="Sato N."/>
            <person name="Nakamura Y."/>
            <person name="Tabata S."/>
            <person name="Ida S."/>
            <person name="Kurokawa K."/>
            <person name="Ohta H."/>
        </authorList>
    </citation>
    <scope>NUCLEOTIDE SEQUENCE [LARGE SCALE GENOMIC DNA]</scope>
    <source>
        <strain evidence="2 3">NIES-2285</strain>
    </source>
</reference>